<dbReference type="PANTHER" id="PTHR31627">
    <property type="entry name" value="SERPENTINE RECEPTOR CLASS GAMMA-RELATED"/>
    <property type="match status" value="1"/>
</dbReference>
<gene>
    <name evidence="7 9" type="primary">srg-27</name>
    <name evidence="7" type="ORF">CELE_T09D3.7</name>
    <name evidence="9" type="ORF">T09D3.7</name>
</gene>
<name>Q86B33_CAEEL</name>
<dbReference type="OMA" id="TITETHM"/>
<evidence type="ECO:0000256" key="5">
    <source>
        <dbReference type="ARBA" id="ARBA00023136"/>
    </source>
</evidence>
<keyword evidence="4 6" id="KW-1133">Transmembrane helix</keyword>
<dbReference type="WormBase" id="T09D3.7">
    <property type="protein sequence ID" value="CE33313"/>
    <property type="gene ID" value="WBGene00005184"/>
    <property type="gene designation" value="srg-27"/>
</dbReference>
<dbReference type="OrthoDB" id="5815621at2759"/>
<keyword evidence="5 6" id="KW-0472">Membrane</keyword>
<comment type="subcellular location">
    <subcellularLocation>
        <location evidence="1">Membrane</location>
        <topology evidence="1">Multi-pass membrane protein</topology>
    </subcellularLocation>
</comment>
<keyword evidence="7" id="KW-0675">Receptor</keyword>
<dbReference type="GeneID" id="188323"/>
<dbReference type="GO" id="GO:0007606">
    <property type="term" value="P:sensory perception of chemical stimulus"/>
    <property type="evidence" value="ECO:0007669"/>
    <property type="project" value="UniProtKB-UniRule"/>
</dbReference>
<dbReference type="Proteomes" id="UP000001940">
    <property type="component" value="Chromosome V"/>
</dbReference>
<organism evidence="7 8">
    <name type="scientific">Caenorhabditis elegans</name>
    <dbReference type="NCBI Taxonomy" id="6239"/>
    <lineage>
        <taxon>Eukaryota</taxon>
        <taxon>Metazoa</taxon>
        <taxon>Ecdysozoa</taxon>
        <taxon>Nematoda</taxon>
        <taxon>Chromadorea</taxon>
        <taxon>Rhabditida</taxon>
        <taxon>Rhabditina</taxon>
        <taxon>Rhabditomorpha</taxon>
        <taxon>Rhabditoidea</taxon>
        <taxon>Rhabditidae</taxon>
        <taxon>Peloderinae</taxon>
        <taxon>Caenorhabditis</taxon>
    </lineage>
</organism>
<evidence type="ECO:0000313" key="9">
    <source>
        <dbReference type="WormBase" id="T09D3.7"/>
    </source>
</evidence>
<dbReference type="EMBL" id="BX284605">
    <property type="protein sequence ID" value="CCD64172.1"/>
    <property type="molecule type" value="Genomic_DNA"/>
</dbReference>
<dbReference type="AlphaFoldDB" id="Q86B33"/>
<dbReference type="GO" id="GO:0016020">
    <property type="term" value="C:membrane"/>
    <property type="evidence" value="ECO:0007669"/>
    <property type="project" value="UniProtKB-SubCell"/>
</dbReference>
<protein>
    <recommendedName>
        <fullName evidence="6">Serpentine receptor class gamma</fullName>
    </recommendedName>
</protein>
<dbReference type="Gene3D" id="1.20.1070.10">
    <property type="entry name" value="Rhodopsin 7-helix transmembrane proteins"/>
    <property type="match status" value="1"/>
</dbReference>
<feature type="transmembrane region" description="Helical" evidence="6">
    <location>
        <begin position="237"/>
        <end position="263"/>
    </location>
</feature>
<feature type="transmembrane region" description="Helical" evidence="6">
    <location>
        <begin position="34"/>
        <end position="52"/>
    </location>
</feature>
<dbReference type="PaxDb" id="6239-T09D3.7"/>
<dbReference type="CTD" id="188323"/>
<dbReference type="InterPro" id="IPR000609">
    <property type="entry name" value="7TM_GPCR_serpentine_rcpt_Srg"/>
</dbReference>
<sequence length="338" mass="38828">MVEIDDAIDYLRDKISCDSGDSDFSQYVKFGLQLSYLMPFGLLYLSFMIAIVKRRGHHEVFEDSFFALHLVDGAVTLIFLLLDISLIRQTTYVRPTCEYFLSNFKDPSYYLTPYFTLYMYLQLSKMLSTLTMSINRYTSIMYPLAHKPMWSNNFSKVIFAVLAVPLLFVWPVGIAKTNFQPYKGQGLIMYEHRFSWAHTSYGRILIGGSTLFFTIFSSIVTSCKLSKLGRHMRRVEVSLTIATIFVSIGFALMLVVQVMQLFVPLDSMVQNPWMGTFLLGATQFVNDFYMLSGPVVLLILDKKIRKSILHCSLRHSNSSKKIIEISAKPHTITETHMF</sequence>
<dbReference type="Bgee" id="WBGene00005184">
    <property type="expression patterns" value="Expressed in larva"/>
</dbReference>
<dbReference type="GO" id="GO:0004888">
    <property type="term" value="F:transmembrane signaling receptor activity"/>
    <property type="evidence" value="ECO:0007669"/>
    <property type="project" value="InterPro"/>
</dbReference>
<dbReference type="eggNOG" id="ENOG502THAX">
    <property type="taxonomic scope" value="Eukaryota"/>
</dbReference>
<dbReference type="HOGENOM" id="CLU_061253_0_0_1"/>
<dbReference type="SMR" id="Q86B33"/>
<evidence type="ECO:0000256" key="2">
    <source>
        <dbReference type="ARBA" id="ARBA00005692"/>
    </source>
</evidence>
<keyword evidence="8" id="KW-1185">Reference proteome</keyword>
<evidence type="ECO:0000256" key="6">
    <source>
        <dbReference type="RuleBase" id="RU280813"/>
    </source>
</evidence>
<evidence type="ECO:0000313" key="7">
    <source>
        <dbReference type="EMBL" id="CCD64172.1"/>
    </source>
</evidence>
<dbReference type="UCSC" id="T09D3.7">
    <property type="organism name" value="c. elegans"/>
</dbReference>
<dbReference type="SUPFAM" id="SSF81321">
    <property type="entry name" value="Family A G protein-coupled receptor-like"/>
    <property type="match status" value="1"/>
</dbReference>
<feature type="transmembrane region" description="Helical" evidence="6">
    <location>
        <begin position="157"/>
        <end position="175"/>
    </location>
</feature>
<dbReference type="PhylomeDB" id="Q86B33"/>
<feature type="transmembrane region" description="Helical" evidence="6">
    <location>
        <begin position="64"/>
        <end position="87"/>
    </location>
</feature>
<dbReference type="KEGG" id="cel:CELE_T09D3.7"/>
<evidence type="ECO:0000313" key="8">
    <source>
        <dbReference type="Proteomes" id="UP000001940"/>
    </source>
</evidence>
<evidence type="ECO:0000256" key="4">
    <source>
        <dbReference type="ARBA" id="ARBA00022989"/>
    </source>
</evidence>
<evidence type="ECO:0000256" key="3">
    <source>
        <dbReference type="ARBA" id="ARBA00022692"/>
    </source>
</evidence>
<dbReference type="Pfam" id="PF02118">
    <property type="entry name" value="Srg"/>
    <property type="match status" value="1"/>
</dbReference>
<dbReference type="InParanoid" id="Q86B33"/>
<dbReference type="PRINTS" id="PR00698">
    <property type="entry name" value="TMPROTEINSRG"/>
</dbReference>
<keyword evidence="3 6" id="KW-0812">Transmembrane</keyword>
<dbReference type="AGR" id="WB:WBGene00005184"/>
<dbReference type="RefSeq" id="NP_504423.2">
    <property type="nucleotide sequence ID" value="NM_072022.2"/>
</dbReference>
<comment type="similarity">
    <text evidence="2 6">Belongs to the nematode receptor-like protein srg family.</text>
</comment>
<evidence type="ECO:0000256" key="1">
    <source>
        <dbReference type="ARBA" id="ARBA00004141"/>
    </source>
</evidence>
<proteinExistence type="inferred from homology"/>
<dbReference type="InterPro" id="IPR051119">
    <property type="entry name" value="Nematode_SR-like"/>
</dbReference>
<reference evidence="7 8" key="1">
    <citation type="journal article" date="1998" name="Science">
        <title>Genome sequence of the nematode C. elegans: a platform for investigating biology.</title>
        <authorList>
            <consortium name="The C. elegans sequencing consortium"/>
            <person name="Sulson J.E."/>
            <person name="Waterston R."/>
        </authorList>
    </citation>
    <scope>NUCLEOTIDE SEQUENCE [LARGE SCALE GENOMIC DNA]</scope>
    <source>
        <strain evidence="7 8">Bristol N2</strain>
    </source>
</reference>
<feature type="transmembrane region" description="Helical" evidence="6">
    <location>
        <begin position="275"/>
        <end position="300"/>
    </location>
</feature>
<feature type="transmembrane region" description="Helical" evidence="6">
    <location>
        <begin position="204"/>
        <end position="225"/>
    </location>
</feature>
<dbReference type="PANTHER" id="PTHR31627:SF41">
    <property type="entry name" value="SERPENTINE RECEPTOR CLASS GAMMA"/>
    <property type="match status" value="1"/>
</dbReference>
<feature type="transmembrane region" description="Helical" evidence="6">
    <location>
        <begin position="107"/>
        <end position="123"/>
    </location>
</feature>
<accession>Q86B33</accession>